<dbReference type="PROSITE" id="PS00600">
    <property type="entry name" value="AA_TRANSFER_CLASS_3"/>
    <property type="match status" value="1"/>
</dbReference>
<keyword evidence="2 3" id="KW-0663">Pyridoxal phosphate</keyword>
<dbReference type="InterPro" id="IPR049704">
    <property type="entry name" value="Aminotrans_3_PPA_site"/>
</dbReference>
<name>A0A8J1XYE2_OWEFU</name>
<evidence type="ECO:0000256" key="1">
    <source>
        <dbReference type="ARBA" id="ARBA00008954"/>
    </source>
</evidence>
<dbReference type="Pfam" id="PF00202">
    <property type="entry name" value="Aminotran_3"/>
    <property type="match status" value="1"/>
</dbReference>
<dbReference type="InterPro" id="IPR005814">
    <property type="entry name" value="Aminotrans_3"/>
</dbReference>
<keyword evidence="5" id="KW-1185">Reference proteome</keyword>
<accession>A0A8J1XYE2</accession>
<protein>
    <submittedName>
        <fullName evidence="4">Uncharacterized protein</fullName>
    </submittedName>
</protein>
<dbReference type="Proteomes" id="UP000749559">
    <property type="component" value="Unassembled WGS sequence"/>
</dbReference>
<dbReference type="InterPro" id="IPR015424">
    <property type="entry name" value="PyrdxlP-dep_Trfase"/>
</dbReference>
<evidence type="ECO:0000256" key="3">
    <source>
        <dbReference type="RuleBase" id="RU003560"/>
    </source>
</evidence>
<dbReference type="PANTHER" id="PTHR45688">
    <property type="match status" value="1"/>
</dbReference>
<gene>
    <name evidence="4" type="ORF">OFUS_LOCUS19005</name>
</gene>
<dbReference type="AlphaFoldDB" id="A0A8J1XYE2"/>
<dbReference type="GO" id="GO:0008483">
    <property type="term" value="F:transaminase activity"/>
    <property type="evidence" value="ECO:0007669"/>
    <property type="project" value="InterPro"/>
</dbReference>
<evidence type="ECO:0000313" key="5">
    <source>
        <dbReference type="Proteomes" id="UP000749559"/>
    </source>
</evidence>
<dbReference type="GO" id="GO:0005739">
    <property type="term" value="C:mitochondrion"/>
    <property type="evidence" value="ECO:0007669"/>
    <property type="project" value="TreeGrafter"/>
</dbReference>
<comment type="similarity">
    <text evidence="1 3">Belongs to the class-III pyridoxal-phosphate-dependent aminotransferase family.</text>
</comment>
<dbReference type="EMBL" id="CAIIXF020000009">
    <property type="protein sequence ID" value="CAH1794275.1"/>
    <property type="molecule type" value="Genomic_DNA"/>
</dbReference>
<organism evidence="4 5">
    <name type="scientific">Owenia fusiformis</name>
    <name type="common">Polychaete worm</name>
    <dbReference type="NCBI Taxonomy" id="6347"/>
    <lineage>
        <taxon>Eukaryota</taxon>
        <taxon>Metazoa</taxon>
        <taxon>Spiralia</taxon>
        <taxon>Lophotrochozoa</taxon>
        <taxon>Annelida</taxon>
        <taxon>Polychaeta</taxon>
        <taxon>Sedentaria</taxon>
        <taxon>Canalipalpata</taxon>
        <taxon>Sabellida</taxon>
        <taxon>Oweniida</taxon>
        <taxon>Oweniidae</taxon>
        <taxon>Owenia</taxon>
    </lineage>
</organism>
<dbReference type="OrthoDB" id="10261433at2759"/>
<dbReference type="CDD" id="cd00610">
    <property type="entry name" value="OAT_like"/>
    <property type="match status" value="1"/>
</dbReference>
<dbReference type="InterPro" id="IPR015421">
    <property type="entry name" value="PyrdxlP-dep_Trfase_major"/>
</dbReference>
<evidence type="ECO:0000313" key="4">
    <source>
        <dbReference type="EMBL" id="CAH1794275.1"/>
    </source>
</evidence>
<dbReference type="Gene3D" id="3.90.1150.10">
    <property type="entry name" value="Aspartate Aminotransferase, domain 1"/>
    <property type="match status" value="1"/>
</dbReference>
<reference evidence="4" key="1">
    <citation type="submission" date="2022-03" db="EMBL/GenBank/DDBJ databases">
        <authorList>
            <person name="Martin C."/>
        </authorList>
    </citation>
    <scope>NUCLEOTIDE SEQUENCE</scope>
</reference>
<evidence type="ECO:0000256" key="2">
    <source>
        <dbReference type="ARBA" id="ARBA00022898"/>
    </source>
</evidence>
<dbReference type="GO" id="GO:0030170">
    <property type="term" value="F:pyridoxal phosphate binding"/>
    <property type="evidence" value="ECO:0007669"/>
    <property type="project" value="InterPro"/>
</dbReference>
<dbReference type="PIRSF" id="PIRSF000521">
    <property type="entry name" value="Transaminase_4ab_Lys_Orn"/>
    <property type="match status" value="1"/>
</dbReference>
<comment type="caution">
    <text evidence="4">The sequence shown here is derived from an EMBL/GenBank/DDBJ whole genome shotgun (WGS) entry which is preliminary data.</text>
</comment>
<sequence>MTSPSSYRLPKEESVRLRRSLIGKNVQLFYKHEPLKIVRAHGQYMYDEQGTEYLDCLNNVAHVGHCHPHVVAAGSHQMSLLCTNNRFLHDNILLVSQKLRETLPKELCVFYFVNSGSEANDLAMRLARAHTGAIDTICLDHAYHGHVISQIDVSPYKFNNTGGAGKPEDTHVAPVPDAYRGIFRDMDHVGEDLAALYASEVDKLIAGIHKKGRDVCAYIAESMQSCGGQVIPPKGYFQNVYNSVRKAGGVCIADEVQVGFGRVGKHMWSFQCDGVVPDIVTMGKPMGNGHPVACVATTQAIADSFSDQGMEYFNTCGGNPVSGAIALAVLEAIDNDHLLQNATQIGDYVMEKCRELQNKHYIIGDIRGRGMFLGIDLVKDRITREPDTLGTKYVVNRLREERVLLRSDGPFNNILKFKPPMCFNMKDADRMIATLDKIFTEIEDISTVHKYNADIEEREKYHFHPTSQISVKPTSKSKL</sequence>
<dbReference type="SUPFAM" id="SSF53383">
    <property type="entry name" value="PLP-dependent transferases"/>
    <property type="match status" value="1"/>
</dbReference>
<dbReference type="InterPro" id="IPR015422">
    <property type="entry name" value="PyrdxlP-dep_Trfase_small"/>
</dbReference>
<dbReference type="PANTHER" id="PTHR45688:SF13">
    <property type="entry name" value="ALANINE--GLYOXYLATE AMINOTRANSFERASE 2-LIKE"/>
    <property type="match status" value="1"/>
</dbReference>
<proteinExistence type="inferred from homology"/>
<dbReference type="Gene3D" id="3.40.640.10">
    <property type="entry name" value="Type I PLP-dependent aspartate aminotransferase-like (Major domain)"/>
    <property type="match status" value="1"/>
</dbReference>